<feature type="signal peptide" evidence="1">
    <location>
        <begin position="1"/>
        <end position="20"/>
    </location>
</feature>
<evidence type="ECO:0000313" key="3">
    <source>
        <dbReference type="Proteomes" id="UP000238274"/>
    </source>
</evidence>
<gene>
    <name evidence="2" type="ORF">PSHT_07147</name>
</gene>
<dbReference type="Proteomes" id="UP000238274">
    <property type="component" value="Unassembled WGS sequence"/>
</dbReference>
<organism evidence="2 3">
    <name type="scientific">Puccinia striiformis</name>
    <dbReference type="NCBI Taxonomy" id="27350"/>
    <lineage>
        <taxon>Eukaryota</taxon>
        <taxon>Fungi</taxon>
        <taxon>Dikarya</taxon>
        <taxon>Basidiomycota</taxon>
        <taxon>Pucciniomycotina</taxon>
        <taxon>Pucciniomycetes</taxon>
        <taxon>Pucciniales</taxon>
        <taxon>Pucciniaceae</taxon>
        <taxon>Puccinia</taxon>
    </lineage>
</organism>
<evidence type="ECO:0000313" key="2">
    <source>
        <dbReference type="EMBL" id="POW15215.1"/>
    </source>
</evidence>
<reference evidence="2 3" key="1">
    <citation type="submission" date="2017-12" db="EMBL/GenBank/DDBJ databases">
        <title>Gene loss provides genomic basis for host adaptation in cereal stripe rust fungi.</title>
        <authorList>
            <person name="Xia C."/>
        </authorList>
    </citation>
    <scope>NUCLEOTIDE SEQUENCE [LARGE SCALE GENOMIC DNA]</scope>
    <source>
        <strain evidence="2 3">93TX-2</strain>
    </source>
</reference>
<proteinExistence type="predicted"/>
<dbReference type="EMBL" id="PKSM01000086">
    <property type="protein sequence ID" value="POW15215.1"/>
    <property type="molecule type" value="Genomic_DNA"/>
</dbReference>
<evidence type="ECO:0008006" key="4">
    <source>
        <dbReference type="Google" id="ProtNLM"/>
    </source>
</evidence>
<sequence length="107" mass="12069">MHYLKSITFLMACACGIAQAWVEYNEITLDCLNKHAPLNYPFCGDRAEVDYFKVRRAKPIQNNGKFGANCHNLGVYAHKLCCDPKKVPEGTTRINMSLLKDRNVCTG</sequence>
<dbReference type="VEuPathDB" id="FungiDB:PSTT_02174"/>
<dbReference type="AlphaFoldDB" id="A0A2S4W0A5"/>
<protein>
    <recommendedName>
        <fullName evidence="4">Secreted protein</fullName>
    </recommendedName>
</protein>
<reference evidence="3" key="3">
    <citation type="journal article" date="2018" name="Mol. Plant Microbe Interact.">
        <title>Genome sequence resources for the wheat stripe rust pathogen (Puccinia striiformis f. sp. tritici) and the barley stripe rust pathogen (Puccinia striiformis f. sp. hordei).</title>
        <authorList>
            <person name="Xia C."/>
            <person name="Wang M."/>
            <person name="Yin C."/>
            <person name="Cornejo O.E."/>
            <person name="Hulbert S.H."/>
            <person name="Chen X."/>
        </authorList>
    </citation>
    <scope>NUCLEOTIDE SEQUENCE [LARGE SCALE GENOMIC DNA]</scope>
    <source>
        <strain evidence="3">93TX-2</strain>
    </source>
</reference>
<dbReference type="VEuPathDB" id="FungiDB:PSHT_07147"/>
<evidence type="ECO:0000256" key="1">
    <source>
        <dbReference type="SAM" id="SignalP"/>
    </source>
</evidence>
<feature type="chain" id="PRO_5044579658" description="Secreted protein" evidence="1">
    <location>
        <begin position="21"/>
        <end position="107"/>
    </location>
</feature>
<accession>A0A2S4W0A5</accession>
<comment type="caution">
    <text evidence="2">The sequence shown here is derived from an EMBL/GenBank/DDBJ whole genome shotgun (WGS) entry which is preliminary data.</text>
</comment>
<reference evidence="3" key="2">
    <citation type="journal article" date="2018" name="BMC Genomics">
        <title>Genomic insights into host adaptation between the wheat stripe rust pathogen (Puccinia striiformis f. sp. tritici) and the barley stripe rust pathogen (Puccinia striiformis f. sp. hordei).</title>
        <authorList>
            <person name="Xia C."/>
            <person name="Wang M."/>
            <person name="Yin C."/>
            <person name="Cornejo O.E."/>
            <person name="Hulbert S.H."/>
            <person name="Chen X."/>
        </authorList>
    </citation>
    <scope>NUCLEOTIDE SEQUENCE [LARGE SCALE GENOMIC DNA]</scope>
    <source>
        <strain evidence="3">93TX-2</strain>
    </source>
</reference>
<keyword evidence="1" id="KW-0732">Signal</keyword>
<name>A0A2S4W0A5_9BASI</name>
<keyword evidence="3" id="KW-1185">Reference proteome</keyword>